<dbReference type="InterPro" id="IPR018067">
    <property type="entry name" value="PP2A_PR55_CS"/>
</dbReference>
<gene>
    <name evidence="5" type="ORF">GPM918_LOCUS10533</name>
    <name evidence="6" type="ORF">OVA965_LOCUS12466</name>
    <name evidence="7" type="ORF">SRO942_LOCUS10534</name>
    <name evidence="8" type="ORF">TMI583_LOCUS12468</name>
</gene>
<dbReference type="EMBL" id="CAJNOQ010002084">
    <property type="protein sequence ID" value="CAF0937693.1"/>
    <property type="molecule type" value="Genomic_DNA"/>
</dbReference>
<dbReference type="SMART" id="SM00320">
    <property type="entry name" value="WD40"/>
    <property type="match status" value="4"/>
</dbReference>
<evidence type="ECO:0000313" key="9">
    <source>
        <dbReference type="Proteomes" id="UP000663829"/>
    </source>
</evidence>
<dbReference type="Proteomes" id="UP000681722">
    <property type="component" value="Unassembled WGS sequence"/>
</dbReference>
<dbReference type="InterPro" id="IPR000009">
    <property type="entry name" value="PP2A_PR55"/>
</dbReference>
<dbReference type="OrthoDB" id="6274823at2759"/>
<evidence type="ECO:0000256" key="2">
    <source>
        <dbReference type="ARBA" id="ARBA00022574"/>
    </source>
</evidence>
<evidence type="ECO:0000313" key="7">
    <source>
        <dbReference type="EMBL" id="CAF3714624.1"/>
    </source>
</evidence>
<evidence type="ECO:0000313" key="8">
    <source>
        <dbReference type="EMBL" id="CAF3730633.1"/>
    </source>
</evidence>
<dbReference type="Gene3D" id="2.130.10.10">
    <property type="entry name" value="YVTN repeat-like/Quinoprotein amine dehydrogenase"/>
    <property type="match status" value="1"/>
</dbReference>
<evidence type="ECO:0000256" key="3">
    <source>
        <dbReference type="ARBA" id="ARBA00022737"/>
    </source>
</evidence>
<comment type="similarity">
    <text evidence="1 4">Belongs to the phosphatase 2A regulatory subunit B family.</text>
</comment>
<dbReference type="EMBL" id="CAJOBC010002084">
    <property type="protein sequence ID" value="CAF3714624.1"/>
    <property type="molecule type" value="Genomic_DNA"/>
</dbReference>
<dbReference type="GO" id="GO:0019888">
    <property type="term" value="F:protein phosphatase regulator activity"/>
    <property type="evidence" value="ECO:0007669"/>
    <property type="project" value="InterPro"/>
</dbReference>
<dbReference type="PRINTS" id="PR00600">
    <property type="entry name" value="PP2APR55"/>
</dbReference>
<sequence>MEMNQDGECFEWSPSQVKGPVDDEVQDADLISTIEFNEDGSLLGVGDKGGRIVVFQREQASKTSPKRNEYNVYITFHSHEPEFDYLKSLEIEEKINQIRWLKRKNAAHFLLSTNDKTIKLWKISEKTKRAEGYNLRDDNGIIRPASTITNLRIPFIRPMELMVEATPKRVFSNAHTYHINSISLNSDQETFLSADDLRINLWHTEVTDQSFNIVDIKPPNMEDLTEVITGAEFHPRECNLFVYSSSRGIVRLCDMRQSALCDRHCKVYEEPEDPATRSFFSEIISSISDIKFNHSGRYMLTRDFLNLKVWDLQMDSKPVETYPIHEYLRTKLCVLYENDCIFDKFECCWSPKDDHLLTGSYHNLFKVTSRQTRRDILFESSREQAIRPKQLLKPKKVLLNAKRNKKDEINPDSLEFSKKILHCAYHPIDNIIAIATAHNLFTYTAKDS</sequence>
<name>A0A814C155_9BILA</name>
<evidence type="ECO:0000256" key="1">
    <source>
        <dbReference type="ARBA" id="ARBA00008259"/>
    </source>
</evidence>
<reference evidence="5" key="1">
    <citation type="submission" date="2021-02" db="EMBL/GenBank/DDBJ databases">
        <authorList>
            <person name="Nowell W R."/>
        </authorList>
    </citation>
    <scope>NUCLEOTIDE SEQUENCE</scope>
</reference>
<comment type="caution">
    <text evidence="5">The sequence shown here is derived from an EMBL/GenBank/DDBJ whole genome shotgun (WGS) entry which is preliminary data.</text>
</comment>
<organism evidence="5 9">
    <name type="scientific">Didymodactylos carnosus</name>
    <dbReference type="NCBI Taxonomy" id="1234261"/>
    <lineage>
        <taxon>Eukaryota</taxon>
        <taxon>Metazoa</taxon>
        <taxon>Spiralia</taxon>
        <taxon>Gnathifera</taxon>
        <taxon>Rotifera</taxon>
        <taxon>Eurotatoria</taxon>
        <taxon>Bdelloidea</taxon>
        <taxon>Philodinida</taxon>
        <taxon>Philodinidae</taxon>
        <taxon>Didymodactylos</taxon>
    </lineage>
</organism>
<dbReference type="InterPro" id="IPR036322">
    <property type="entry name" value="WD40_repeat_dom_sf"/>
</dbReference>
<accession>A0A814C155</accession>
<dbReference type="PROSITE" id="PS01025">
    <property type="entry name" value="PR55_2"/>
    <property type="match status" value="1"/>
</dbReference>
<evidence type="ECO:0000256" key="4">
    <source>
        <dbReference type="RuleBase" id="RU331113"/>
    </source>
</evidence>
<evidence type="ECO:0000313" key="6">
    <source>
        <dbReference type="EMBL" id="CAF0957616.1"/>
    </source>
</evidence>
<dbReference type="SUPFAM" id="SSF50978">
    <property type="entry name" value="WD40 repeat-like"/>
    <property type="match status" value="1"/>
</dbReference>
<keyword evidence="3 4" id="KW-0677">Repeat</keyword>
<dbReference type="EMBL" id="CAJOBA010005021">
    <property type="protein sequence ID" value="CAF3730633.1"/>
    <property type="molecule type" value="Genomic_DNA"/>
</dbReference>
<evidence type="ECO:0000313" key="5">
    <source>
        <dbReference type="EMBL" id="CAF0937693.1"/>
    </source>
</evidence>
<protein>
    <recommendedName>
        <fullName evidence="4">Serine/threonine-protein phosphatase 2A 55 kDa regulatory subunit B</fullName>
    </recommendedName>
</protein>
<dbReference type="Proteomes" id="UP000682733">
    <property type="component" value="Unassembled WGS sequence"/>
</dbReference>
<keyword evidence="2 4" id="KW-0853">WD repeat</keyword>
<dbReference type="Proteomes" id="UP000663829">
    <property type="component" value="Unassembled WGS sequence"/>
</dbReference>
<dbReference type="EMBL" id="CAJNOK010005017">
    <property type="protein sequence ID" value="CAF0957616.1"/>
    <property type="molecule type" value="Genomic_DNA"/>
</dbReference>
<keyword evidence="9" id="KW-1185">Reference proteome</keyword>
<proteinExistence type="inferred from homology"/>
<dbReference type="InterPro" id="IPR001680">
    <property type="entry name" value="WD40_rpt"/>
</dbReference>
<dbReference type="GO" id="GO:0000159">
    <property type="term" value="C:protein phosphatase type 2A complex"/>
    <property type="evidence" value="ECO:0007669"/>
    <property type="project" value="UniProtKB-UniRule"/>
</dbReference>
<dbReference type="Pfam" id="PF00400">
    <property type="entry name" value="WD40"/>
    <property type="match status" value="1"/>
</dbReference>
<dbReference type="PANTHER" id="PTHR11871">
    <property type="entry name" value="PROTEIN PHOSPHATASE PP2A REGULATORY SUBUNIT B"/>
    <property type="match status" value="1"/>
</dbReference>
<dbReference type="PIRSF" id="PIRSF037309">
    <property type="entry name" value="PP2A_PR55"/>
    <property type="match status" value="1"/>
</dbReference>
<dbReference type="Proteomes" id="UP000677228">
    <property type="component" value="Unassembled WGS sequence"/>
</dbReference>
<dbReference type="AlphaFoldDB" id="A0A814C155"/>
<dbReference type="InterPro" id="IPR015943">
    <property type="entry name" value="WD40/YVTN_repeat-like_dom_sf"/>
</dbReference>
<dbReference type="PROSITE" id="PS01024">
    <property type="entry name" value="PR55_1"/>
    <property type="match status" value="1"/>
</dbReference>